<evidence type="ECO:0000313" key="1">
    <source>
        <dbReference type="EMBL" id="KAI5669549.1"/>
    </source>
</evidence>
<accession>A0ACC0BA99</accession>
<organism evidence="1 2">
    <name type="scientific">Catharanthus roseus</name>
    <name type="common">Madagascar periwinkle</name>
    <name type="synonym">Vinca rosea</name>
    <dbReference type="NCBI Taxonomy" id="4058"/>
    <lineage>
        <taxon>Eukaryota</taxon>
        <taxon>Viridiplantae</taxon>
        <taxon>Streptophyta</taxon>
        <taxon>Embryophyta</taxon>
        <taxon>Tracheophyta</taxon>
        <taxon>Spermatophyta</taxon>
        <taxon>Magnoliopsida</taxon>
        <taxon>eudicotyledons</taxon>
        <taxon>Gunneridae</taxon>
        <taxon>Pentapetalae</taxon>
        <taxon>asterids</taxon>
        <taxon>lamiids</taxon>
        <taxon>Gentianales</taxon>
        <taxon>Apocynaceae</taxon>
        <taxon>Rauvolfioideae</taxon>
        <taxon>Vinceae</taxon>
        <taxon>Catharanthinae</taxon>
        <taxon>Catharanthus</taxon>
    </lineage>
</organism>
<evidence type="ECO:0000313" key="2">
    <source>
        <dbReference type="Proteomes" id="UP001060085"/>
    </source>
</evidence>
<sequence length="167" mass="19187">MASRVGMNRSDCHLSLSLLNLKTALGDAFTLSRRGTHVELGAREKAVSIFITGFLSMVFRAFLPRRTNGKTESELSGESYFRVAFSLSENLKNRIVMFSARKELVKMGQRNRRKVGCLNLTVEESNTSDEPCYINETSTNYYKSSRRTKYKHLIYYNNRMMELDNNS</sequence>
<proteinExistence type="predicted"/>
<dbReference type="EMBL" id="CM044704">
    <property type="protein sequence ID" value="KAI5669549.1"/>
    <property type="molecule type" value="Genomic_DNA"/>
</dbReference>
<gene>
    <name evidence="1" type="ORF">M9H77_19402</name>
</gene>
<dbReference type="Proteomes" id="UP001060085">
    <property type="component" value="Linkage Group LG04"/>
</dbReference>
<name>A0ACC0BA99_CATRO</name>
<reference evidence="2" key="1">
    <citation type="journal article" date="2023" name="Nat. Plants">
        <title>Single-cell RNA sequencing provides a high-resolution roadmap for understanding the multicellular compartmentation of specialized metabolism.</title>
        <authorList>
            <person name="Sun S."/>
            <person name="Shen X."/>
            <person name="Li Y."/>
            <person name="Li Y."/>
            <person name="Wang S."/>
            <person name="Li R."/>
            <person name="Zhang H."/>
            <person name="Shen G."/>
            <person name="Guo B."/>
            <person name="Wei J."/>
            <person name="Xu J."/>
            <person name="St-Pierre B."/>
            <person name="Chen S."/>
            <person name="Sun C."/>
        </authorList>
    </citation>
    <scope>NUCLEOTIDE SEQUENCE [LARGE SCALE GENOMIC DNA]</scope>
</reference>
<protein>
    <submittedName>
        <fullName evidence="1">Uncharacterized protein</fullName>
    </submittedName>
</protein>
<keyword evidence="2" id="KW-1185">Reference proteome</keyword>
<comment type="caution">
    <text evidence="1">The sequence shown here is derived from an EMBL/GenBank/DDBJ whole genome shotgun (WGS) entry which is preliminary data.</text>
</comment>